<evidence type="ECO:0000256" key="22">
    <source>
        <dbReference type="PIRSR" id="PIRSR600829-3"/>
    </source>
</evidence>
<keyword evidence="5" id="KW-1003">Cell membrane</keyword>
<evidence type="ECO:0000256" key="17">
    <source>
        <dbReference type="ARBA" id="ARBA00023136"/>
    </source>
</evidence>
<dbReference type="AlphaFoldDB" id="A0A9D7K4F0"/>
<evidence type="ECO:0000256" key="15">
    <source>
        <dbReference type="ARBA" id="ARBA00022989"/>
    </source>
</evidence>
<keyword evidence="8 24" id="KW-0808">Transferase</keyword>
<dbReference type="PANTHER" id="PTHR34299">
    <property type="entry name" value="DIACYLGLYCEROL KINASE"/>
    <property type="match status" value="1"/>
</dbReference>
<keyword evidence="13 22" id="KW-0067">ATP-binding</keyword>
<keyword evidence="10 23" id="KW-0479">Metal-binding</keyword>
<feature type="binding site" evidence="22">
    <location>
        <position position="50"/>
    </location>
    <ligand>
        <name>ATP</name>
        <dbReference type="ChEBI" id="CHEBI:30616"/>
    </ligand>
</feature>
<feature type="binding site" evidence="21">
    <location>
        <begin position="52"/>
        <end position="56"/>
    </location>
    <ligand>
        <name>substrate</name>
    </ligand>
</feature>
<evidence type="ECO:0000313" key="25">
    <source>
        <dbReference type="EMBL" id="MBK8524447.1"/>
    </source>
</evidence>
<dbReference type="InterPro" id="IPR000829">
    <property type="entry name" value="DAGK"/>
</dbReference>
<evidence type="ECO:0000256" key="2">
    <source>
        <dbReference type="ARBA" id="ARBA00005967"/>
    </source>
</evidence>
<dbReference type="Gene3D" id="1.10.287.3610">
    <property type="match status" value="1"/>
</dbReference>
<organism evidence="25 26">
    <name type="scientific">Candidatus Proximibacter danicus</name>
    <dbReference type="NCBI Taxonomy" id="2954365"/>
    <lineage>
        <taxon>Bacteria</taxon>
        <taxon>Pseudomonadati</taxon>
        <taxon>Pseudomonadota</taxon>
        <taxon>Betaproteobacteria</taxon>
        <taxon>Candidatus Proximibacter</taxon>
    </lineage>
</organism>
<keyword evidence="6" id="KW-0444">Lipid biosynthesis</keyword>
<proteinExistence type="inferred from homology"/>
<dbReference type="InterPro" id="IPR033718">
    <property type="entry name" value="DAGK_prok"/>
</dbReference>
<comment type="function">
    <text evidence="24">Catalyzes the ATP-dependent phosphorylation of sn-l,2-diacylglycerol (DAG) to phosphatidic acid. Involved in the recycling of diacylglycerol produced as a by-product during membrane-derived oligosaccharide (MDO) biosynthesis.</text>
</comment>
<feature type="active site" description="Proton acceptor" evidence="20">
    <location>
        <position position="91"/>
    </location>
</feature>
<dbReference type="EC" id="2.7.1.107" evidence="3 24"/>
<evidence type="ECO:0000256" key="18">
    <source>
        <dbReference type="ARBA" id="ARBA00023209"/>
    </source>
</evidence>
<dbReference type="GO" id="GO:0046872">
    <property type="term" value="F:metal ion binding"/>
    <property type="evidence" value="ECO:0007669"/>
    <property type="project" value="UniProtKB-KW"/>
</dbReference>
<evidence type="ECO:0000256" key="13">
    <source>
        <dbReference type="ARBA" id="ARBA00022840"/>
    </source>
</evidence>
<feature type="binding site" evidence="22">
    <location>
        <position position="31"/>
    </location>
    <ligand>
        <name>ATP</name>
        <dbReference type="ChEBI" id="CHEBI:30616"/>
    </ligand>
</feature>
<keyword evidence="12 24" id="KW-0418">Kinase</keyword>
<feature type="transmembrane region" description="Helical" evidence="24">
    <location>
        <begin position="122"/>
        <end position="142"/>
    </location>
</feature>
<gene>
    <name evidence="25" type="ORF">IPL58_10265</name>
</gene>
<sequence length="143" mass="15425">MHEIPQSTAGLKEREPVLAESPFKGRTGLRRVLNALGYSMAGLRAAYTCEDAFRQEVWLAVLLIPTALLLPLGGIAKALMVGSVLLVLVVELLNSAIEAAVDRIGLEDHRLAKRAKDIGSAAVLMALCNVFSVWACVLAERFL</sequence>
<comment type="catalytic activity">
    <reaction evidence="24">
        <text>a 1,2-diacyl-sn-glycerol + ATP = a 1,2-diacyl-sn-glycero-3-phosphate + ADP + H(+)</text>
        <dbReference type="Rhea" id="RHEA:10272"/>
        <dbReference type="ChEBI" id="CHEBI:15378"/>
        <dbReference type="ChEBI" id="CHEBI:17815"/>
        <dbReference type="ChEBI" id="CHEBI:30616"/>
        <dbReference type="ChEBI" id="CHEBI:58608"/>
        <dbReference type="ChEBI" id="CHEBI:456216"/>
        <dbReference type="EC" id="2.7.1.107"/>
    </reaction>
</comment>
<evidence type="ECO:0000256" key="3">
    <source>
        <dbReference type="ARBA" id="ARBA00012133"/>
    </source>
</evidence>
<evidence type="ECO:0000256" key="19">
    <source>
        <dbReference type="ARBA" id="ARBA00023264"/>
    </source>
</evidence>
<dbReference type="InterPro" id="IPR036945">
    <property type="entry name" value="DAGK_sf"/>
</dbReference>
<keyword evidence="16 24" id="KW-0443">Lipid metabolism</keyword>
<keyword evidence="19 24" id="KW-1208">Phospholipid metabolism</keyword>
<dbReference type="PANTHER" id="PTHR34299:SF1">
    <property type="entry name" value="DIACYLGLYCEROL KINASE"/>
    <property type="match status" value="1"/>
</dbReference>
<evidence type="ECO:0000256" key="21">
    <source>
        <dbReference type="PIRSR" id="PIRSR600829-2"/>
    </source>
</evidence>
<evidence type="ECO:0000256" key="4">
    <source>
        <dbReference type="ARBA" id="ARBA00017575"/>
    </source>
</evidence>
<evidence type="ECO:0000256" key="9">
    <source>
        <dbReference type="ARBA" id="ARBA00022692"/>
    </source>
</evidence>
<feature type="binding site" evidence="21">
    <location>
        <position position="91"/>
    </location>
    <ligand>
        <name>substrate</name>
    </ligand>
</feature>
<evidence type="ECO:0000256" key="10">
    <source>
        <dbReference type="ARBA" id="ARBA00022723"/>
    </source>
</evidence>
<comment type="caution">
    <text evidence="25">The sequence shown here is derived from an EMBL/GenBank/DDBJ whole genome shotgun (WGS) entry which is preliminary data.</text>
</comment>
<keyword evidence="9 24" id="KW-0812">Transmembrane</keyword>
<dbReference type="EMBL" id="JADJUC010000010">
    <property type="protein sequence ID" value="MBK8524447.1"/>
    <property type="molecule type" value="Genomic_DNA"/>
</dbReference>
<feature type="binding site" evidence="22">
    <location>
        <begin position="107"/>
        <end position="109"/>
    </location>
    <ligand>
        <name>ATP</name>
        <dbReference type="ChEBI" id="CHEBI:30616"/>
    </ligand>
</feature>
<feature type="binding site" evidence="22">
    <location>
        <position position="38"/>
    </location>
    <ligand>
        <name>ATP</name>
        <dbReference type="ChEBI" id="CHEBI:30616"/>
    </ligand>
</feature>
<protein>
    <recommendedName>
        <fullName evidence="4 24">Diacylglycerol kinase</fullName>
        <ecNumber evidence="3 24">2.7.1.107</ecNumber>
    </recommendedName>
</protein>
<evidence type="ECO:0000256" key="20">
    <source>
        <dbReference type="PIRSR" id="PIRSR600829-1"/>
    </source>
</evidence>
<feature type="binding site" evidence="23">
    <location>
        <position position="98"/>
    </location>
    <ligand>
        <name>a divalent metal cation</name>
        <dbReference type="ChEBI" id="CHEBI:60240"/>
    </ligand>
</feature>
<evidence type="ECO:0000256" key="7">
    <source>
        <dbReference type="ARBA" id="ARBA00022519"/>
    </source>
</evidence>
<keyword evidence="7 24" id="KW-0997">Cell inner membrane</keyword>
<dbReference type="PROSITE" id="PS01069">
    <property type="entry name" value="DAGK_PROKAR"/>
    <property type="match status" value="1"/>
</dbReference>
<evidence type="ECO:0000256" key="6">
    <source>
        <dbReference type="ARBA" id="ARBA00022516"/>
    </source>
</evidence>
<feature type="binding site" evidence="21">
    <location>
        <position position="31"/>
    </location>
    <ligand>
        <name>substrate</name>
    </ligand>
</feature>
<evidence type="ECO:0000256" key="12">
    <source>
        <dbReference type="ARBA" id="ARBA00022777"/>
    </source>
</evidence>
<comment type="caution">
    <text evidence="24">Lacks conserved residue(s) required for the propagation of feature annotation.</text>
</comment>
<evidence type="ECO:0000256" key="14">
    <source>
        <dbReference type="ARBA" id="ARBA00022842"/>
    </source>
</evidence>
<comment type="similarity">
    <text evidence="2 24">Belongs to the bacterial diacylglycerol kinase family.</text>
</comment>
<evidence type="ECO:0000256" key="23">
    <source>
        <dbReference type="PIRSR" id="PIRSR600829-4"/>
    </source>
</evidence>
<comment type="subcellular location">
    <subcellularLocation>
        <location evidence="1 24">Cell inner membrane</location>
        <topology evidence="1 24">Multi-pass membrane protein</topology>
    </subcellularLocation>
</comment>
<feature type="binding site" evidence="21">
    <location>
        <position position="120"/>
    </location>
    <ligand>
        <name>substrate</name>
    </ligand>
</feature>
<evidence type="ECO:0000256" key="24">
    <source>
        <dbReference type="RuleBase" id="RU363065"/>
    </source>
</evidence>
<dbReference type="Pfam" id="PF01219">
    <property type="entry name" value="DAGK_prokar"/>
    <property type="match status" value="1"/>
</dbReference>
<keyword evidence="11 22" id="KW-0547">Nucleotide-binding</keyword>
<comment type="cofactor">
    <cofactor evidence="23">
        <name>Mg(2+)</name>
        <dbReference type="ChEBI" id="CHEBI:18420"/>
    </cofactor>
    <text evidence="23">Mn(2+), Zn(2+), Cd(2+) and Co(2+) support activity to lesser extents.</text>
</comment>
<feature type="binding site" evidence="23">
    <location>
        <position position="50"/>
    </location>
    <ligand>
        <name>a divalent metal cation</name>
        <dbReference type="ChEBI" id="CHEBI:60240"/>
    </ligand>
</feature>
<keyword evidence="18" id="KW-0594">Phospholipid biosynthesis</keyword>
<evidence type="ECO:0000256" key="1">
    <source>
        <dbReference type="ARBA" id="ARBA00004429"/>
    </source>
</evidence>
<name>A0A9D7K4F0_9PROT</name>
<dbReference type="GO" id="GO:0005886">
    <property type="term" value="C:plasma membrane"/>
    <property type="evidence" value="ECO:0007669"/>
    <property type="project" value="UniProtKB-SubCell"/>
</dbReference>
<dbReference type="CDD" id="cd14264">
    <property type="entry name" value="DAGK_IM"/>
    <property type="match status" value="1"/>
</dbReference>
<evidence type="ECO:0000256" key="16">
    <source>
        <dbReference type="ARBA" id="ARBA00023098"/>
    </source>
</evidence>
<feature type="transmembrane region" description="Helical" evidence="24">
    <location>
        <begin position="57"/>
        <end position="76"/>
    </location>
</feature>
<feature type="binding site" evidence="22">
    <location>
        <position position="98"/>
    </location>
    <ligand>
        <name>ATP</name>
        <dbReference type="ChEBI" id="CHEBI:30616"/>
    </ligand>
</feature>
<dbReference type="GO" id="GO:0005524">
    <property type="term" value="F:ATP binding"/>
    <property type="evidence" value="ECO:0007669"/>
    <property type="project" value="UniProtKB-KW"/>
</dbReference>
<evidence type="ECO:0000313" key="26">
    <source>
        <dbReference type="Proteomes" id="UP000886689"/>
    </source>
</evidence>
<feature type="binding site" evidence="22">
    <location>
        <begin position="116"/>
        <end position="117"/>
    </location>
    <ligand>
        <name>ATP</name>
        <dbReference type="ChEBI" id="CHEBI:30616"/>
    </ligand>
</feature>
<evidence type="ECO:0000256" key="11">
    <source>
        <dbReference type="ARBA" id="ARBA00022741"/>
    </source>
</evidence>
<dbReference type="GO" id="GO:0006654">
    <property type="term" value="P:phosphatidic acid biosynthetic process"/>
    <property type="evidence" value="ECO:0007669"/>
    <property type="project" value="InterPro"/>
</dbReference>
<evidence type="ECO:0000256" key="5">
    <source>
        <dbReference type="ARBA" id="ARBA00022475"/>
    </source>
</evidence>
<reference evidence="25" key="1">
    <citation type="submission" date="2020-10" db="EMBL/GenBank/DDBJ databases">
        <title>Connecting structure to function with the recovery of over 1000 high-quality activated sludge metagenome-assembled genomes encoding full-length rRNA genes using long-read sequencing.</title>
        <authorList>
            <person name="Singleton C.M."/>
            <person name="Petriglieri F."/>
            <person name="Kristensen J.M."/>
            <person name="Kirkegaard R.H."/>
            <person name="Michaelsen T.Y."/>
            <person name="Andersen M.H."/>
            <person name="Karst S.M."/>
            <person name="Dueholm M.S."/>
            <person name="Nielsen P.H."/>
            <person name="Albertsen M."/>
        </authorList>
    </citation>
    <scope>NUCLEOTIDE SEQUENCE</scope>
    <source>
        <strain evidence="25">Hirt_18-Q3-R61-65_BATAC.395</strain>
    </source>
</reference>
<dbReference type="Proteomes" id="UP000886689">
    <property type="component" value="Unassembled WGS sequence"/>
</dbReference>
<keyword evidence="17 24" id="KW-0472">Membrane</keyword>
<keyword evidence="15 24" id="KW-1133">Transmembrane helix</keyword>
<dbReference type="GO" id="GO:0004143">
    <property type="term" value="F:ATP-dependent diacylglycerol kinase activity"/>
    <property type="evidence" value="ECO:0007669"/>
    <property type="project" value="UniProtKB-EC"/>
</dbReference>
<evidence type="ECO:0000256" key="8">
    <source>
        <dbReference type="ARBA" id="ARBA00022679"/>
    </source>
</evidence>
<accession>A0A9D7K4F0</accession>
<keyword evidence="14 23" id="KW-0460">Magnesium</keyword>